<feature type="transmembrane region" description="Helical" evidence="1">
    <location>
        <begin position="42"/>
        <end position="61"/>
    </location>
</feature>
<name>A0A1E4T573_9ASCO</name>
<feature type="transmembrane region" description="Helical" evidence="1">
    <location>
        <begin position="161"/>
        <end position="181"/>
    </location>
</feature>
<dbReference type="GO" id="GO:0032541">
    <property type="term" value="C:cortical endoplasmic reticulum"/>
    <property type="evidence" value="ECO:0007669"/>
    <property type="project" value="TreeGrafter"/>
</dbReference>
<keyword evidence="1" id="KW-0472">Membrane</keyword>
<reference evidence="3" key="1">
    <citation type="submission" date="2016-04" db="EMBL/GenBank/DDBJ databases">
        <title>Comparative genomics of biotechnologically important yeasts.</title>
        <authorList>
            <consortium name="DOE Joint Genome Institute"/>
            <person name="Riley R."/>
            <person name="Haridas S."/>
            <person name="Wolfe K.H."/>
            <person name="Lopes M.R."/>
            <person name="Hittinger C.T."/>
            <person name="Goker M."/>
            <person name="Salamov A."/>
            <person name="Wisecaver J."/>
            <person name="Long T.M."/>
            <person name="Aerts A.L."/>
            <person name="Barry K."/>
            <person name="Choi C."/>
            <person name="Clum A."/>
            <person name="Coughlan A.Y."/>
            <person name="Deshpande S."/>
            <person name="Douglass A.P."/>
            <person name="Hanson S.J."/>
            <person name="Klenk H.-P."/>
            <person name="Labutti K."/>
            <person name="Lapidus A."/>
            <person name="Lindquist E."/>
            <person name="Lipzen A."/>
            <person name="Meier-Kolthoff J.P."/>
            <person name="Ohm R.A."/>
            <person name="Otillar R.P."/>
            <person name="Pangilinan J."/>
            <person name="Peng Y."/>
            <person name="Rokas A."/>
            <person name="Rosa C.A."/>
            <person name="Scheuner C."/>
            <person name="Sibirny A.A."/>
            <person name="Slot J.C."/>
            <person name="Stielow J.B."/>
            <person name="Sun H."/>
            <person name="Kurtzman C.P."/>
            <person name="Blackwell M."/>
            <person name="Grigoriev I.V."/>
            <person name="Jeffries T.W."/>
        </authorList>
    </citation>
    <scope>NUCLEOTIDE SEQUENCE [LARGE SCALE GENOMIC DNA]</scope>
    <source>
        <strain evidence="3">NRRL YB-2248</strain>
    </source>
</reference>
<feature type="transmembrane region" description="Helical" evidence="1">
    <location>
        <begin position="12"/>
        <end position="36"/>
    </location>
</feature>
<dbReference type="GO" id="GO:0097038">
    <property type="term" value="C:perinuclear endoplasmic reticulum"/>
    <property type="evidence" value="ECO:0007669"/>
    <property type="project" value="TreeGrafter"/>
</dbReference>
<feature type="transmembrane region" description="Helical" evidence="1">
    <location>
        <begin position="193"/>
        <end position="218"/>
    </location>
</feature>
<keyword evidence="3" id="KW-1185">Reference proteome</keyword>
<dbReference type="GO" id="GO:0048309">
    <property type="term" value="P:endoplasmic reticulum inheritance"/>
    <property type="evidence" value="ECO:0007669"/>
    <property type="project" value="TreeGrafter"/>
</dbReference>
<evidence type="ECO:0008006" key="4">
    <source>
        <dbReference type="Google" id="ProtNLM"/>
    </source>
</evidence>
<evidence type="ECO:0000256" key="1">
    <source>
        <dbReference type="SAM" id="Phobius"/>
    </source>
</evidence>
<feature type="transmembrane region" description="Helical" evidence="1">
    <location>
        <begin position="397"/>
        <end position="415"/>
    </location>
</feature>
<gene>
    <name evidence="2" type="ORF">CANARDRAFT_6441</name>
</gene>
<accession>A0A1E4T573</accession>
<dbReference type="AlphaFoldDB" id="A0A1E4T573"/>
<dbReference type="OrthoDB" id="5577218at2759"/>
<dbReference type="GO" id="GO:0000921">
    <property type="term" value="P:septin ring assembly"/>
    <property type="evidence" value="ECO:0007669"/>
    <property type="project" value="TreeGrafter"/>
</dbReference>
<feature type="transmembrane region" description="Helical" evidence="1">
    <location>
        <begin position="346"/>
        <end position="367"/>
    </location>
</feature>
<protein>
    <recommendedName>
        <fullName evidence="4">ICE2-domain-containing protein</fullName>
    </recommendedName>
</protein>
<dbReference type="GO" id="GO:0005789">
    <property type="term" value="C:endoplasmic reticulum membrane"/>
    <property type="evidence" value="ECO:0007669"/>
    <property type="project" value="TreeGrafter"/>
</dbReference>
<proteinExistence type="predicted"/>
<dbReference type="InterPro" id="IPR013635">
    <property type="entry name" value="Ice2"/>
</dbReference>
<organism evidence="2 3">
    <name type="scientific">[Candida] arabinofermentans NRRL YB-2248</name>
    <dbReference type="NCBI Taxonomy" id="983967"/>
    <lineage>
        <taxon>Eukaryota</taxon>
        <taxon>Fungi</taxon>
        <taxon>Dikarya</taxon>
        <taxon>Ascomycota</taxon>
        <taxon>Saccharomycotina</taxon>
        <taxon>Pichiomycetes</taxon>
        <taxon>Pichiales</taxon>
        <taxon>Pichiaceae</taxon>
        <taxon>Ogataea</taxon>
        <taxon>Ogataea/Candida clade</taxon>
    </lineage>
</organism>
<dbReference type="STRING" id="983967.A0A1E4T573"/>
<keyword evidence="1" id="KW-0812">Transmembrane</keyword>
<dbReference type="Proteomes" id="UP000094801">
    <property type="component" value="Unassembled WGS sequence"/>
</dbReference>
<dbReference type="Pfam" id="PF08426">
    <property type="entry name" value="ICE2"/>
    <property type="match status" value="1"/>
</dbReference>
<feature type="transmembrane region" description="Helical" evidence="1">
    <location>
        <begin position="73"/>
        <end position="95"/>
    </location>
</feature>
<dbReference type="PANTHER" id="PTHR31726:SF2">
    <property type="entry name" value="PROTEIN ICE2"/>
    <property type="match status" value="1"/>
</dbReference>
<keyword evidence="1" id="KW-1133">Transmembrane helix</keyword>
<dbReference type="PANTHER" id="PTHR31726">
    <property type="entry name" value="PROTEIN ICE2"/>
    <property type="match status" value="1"/>
</dbReference>
<evidence type="ECO:0000313" key="3">
    <source>
        <dbReference type="Proteomes" id="UP000094801"/>
    </source>
</evidence>
<evidence type="ECO:0000313" key="2">
    <source>
        <dbReference type="EMBL" id="ODV86871.1"/>
    </source>
</evidence>
<sequence>MSNDKYMDGFIQFIRIILSTVYLTYIILTIPLSFQIGGINCGLSYSITILLIYFSLTTLRICNYHRYRLITSFLYYLQHLFLPSLLSLFLTIYTTNEEYTIINKDSVFYKVWYDGIIIIWKFFLMNSTPLFTILEGFCSLLSIQAIGQFSKIIITKKKSDLFLILNLIVSSCILSCCFYFISKIYISNIDLQISLISASLFGSCFTLLLLILIFGIYFNKASTLECSLICLYIIKCCYELIPKLSENNFQMLFDFIFNEFKNLDLYKFEKSTSFINDERFFILKSFESLWNFLKISINNLTLSILIQLAYRIMVFFAATKIIPILNNNNNNQTTKTTTSDSHFIKLIYLYSPCIIIAVYTNLMIQYIDDIDNENYLLNLIKLKTNFNLLNIINPWKFWNWINIFTTLILYFLELLSHNPDDNSIANHWVNNI</sequence>
<dbReference type="EMBL" id="KV453849">
    <property type="protein sequence ID" value="ODV86871.1"/>
    <property type="molecule type" value="Genomic_DNA"/>
</dbReference>